<dbReference type="PROSITE" id="PS50011">
    <property type="entry name" value="PROTEIN_KINASE_DOM"/>
    <property type="match status" value="1"/>
</dbReference>
<dbReference type="CDD" id="cd14079">
    <property type="entry name" value="STKc_AMPK_alpha"/>
    <property type="match status" value="1"/>
</dbReference>
<dbReference type="Pfam" id="PF00627">
    <property type="entry name" value="UBA"/>
    <property type="match status" value="1"/>
</dbReference>
<evidence type="ECO:0000256" key="1">
    <source>
        <dbReference type="ARBA" id="ARBA00006234"/>
    </source>
</evidence>
<keyword evidence="4" id="KW-0808">Transferase</keyword>
<dbReference type="CDD" id="cd14335">
    <property type="entry name" value="UBA_SnRK1_plant"/>
    <property type="match status" value="1"/>
</dbReference>
<dbReference type="Gene3D" id="1.10.510.10">
    <property type="entry name" value="Transferase(Phosphotransferase) domain 1"/>
    <property type="match status" value="1"/>
</dbReference>
<dbReference type="GO" id="GO:0005634">
    <property type="term" value="C:nucleus"/>
    <property type="evidence" value="ECO:0007669"/>
    <property type="project" value="UniProtKB-ARBA"/>
</dbReference>
<dbReference type="PROSITE" id="PS50032">
    <property type="entry name" value="KA1"/>
    <property type="match status" value="1"/>
</dbReference>
<dbReference type="InterPro" id="IPR011009">
    <property type="entry name" value="Kinase-like_dom_sf"/>
</dbReference>
<dbReference type="FunFam" id="3.30.200.20:FF:000236">
    <property type="entry name" value="Non-specific serine/threonine protein kinase"/>
    <property type="match status" value="1"/>
</dbReference>
<dbReference type="PANTHER" id="PTHR24346:SF82">
    <property type="entry name" value="KP78A-RELATED"/>
    <property type="match status" value="1"/>
</dbReference>
<dbReference type="AlphaFoldDB" id="A0A978VHW1"/>
<evidence type="ECO:0000256" key="6">
    <source>
        <dbReference type="ARBA" id="ARBA00022777"/>
    </source>
</evidence>
<dbReference type="GO" id="GO:0019900">
    <property type="term" value="F:kinase binding"/>
    <property type="evidence" value="ECO:0007669"/>
    <property type="project" value="UniProtKB-ARBA"/>
</dbReference>
<dbReference type="SUPFAM" id="SSF46934">
    <property type="entry name" value="UBA-like"/>
    <property type="match status" value="1"/>
</dbReference>
<dbReference type="GO" id="GO:0009743">
    <property type="term" value="P:response to carbohydrate"/>
    <property type="evidence" value="ECO:0007669"/>
    <property type="project" value="UniProtKB-ARBA"/>
</dbReference>
<comment type="catalytic activity">
    <reaction evidence="11">
        <text>L-seryl-[protein] + ATP = O-phospho-L-seryl-[protein] + ADP + H(+)</text>
        <dbReference type="Rhea" id="RHEA:17989"/>
        <dbReference type="Rhea" id="RHEA-COMP:9863"/>
        <dbReference type="Rhea" id="RHEA-COMP:11604"/>
        <dbReference type="ChEBI" id="CHEBI:15378"/>
        <dbReference type="ChEBI" id="CHEBI:29999"/>
        <dbReference type="ChEBI" id="CHEBI:30616"/>
        <dbReference type="ChEBI" id="CHEBI:83421"/>
        <dbReference type="ChEBI" id="CHEBI:456216"/>
        <dbReference type="EC" id="2.7.11.1"/>
    </reaction>
</comment>
<dbReference type="GO" id="GO:0005524">
    <property type="term" value="F:ATP binding"/>
    <property type="evidence" value="ECO:0007669"/>
    <property type="project" value="UniProtKB-UniRule"/>
</dbReference>
<sequence length="591" mass="67545">MFVGVAKMDGSTARGGSNVDMFLPNYKLGKTLGIGSFGKVKIAEHGLTGHKVAVKILNRRKIKNMEMEEKVRREIKILRLFMHPHIIRLYEVIETPSDIYVVMEYVKSGELFDYIVEKGRLQEDEARNFFQQIISGVEYCHRNMVVHRDLKPENLLLDSKCNVKIADFGLSNIMRDGHFLKTSCGSPNYAAPELYAGPEVDVWSCGVILYALLCGTLPFDDENIPNLFKKIKGGIYTLPSHLSPGARDLIPRMLVVDPMKRVTIPEIRQHPWFQAHLPRYLAVPPPDTMQQAKKIDEEILQEVVKMGFDRNQLVESLRNRVQNEGTVAYYLLLDNRFRVSSGYLGAEFQEAMEQSFNRMQQSEPAASPVGHRLSGYADYQGMGLRQQLPVEKKWALGLQSRAHPREIMTEVLKALQELHVGWKKIGHYNMKCRWIPCIPGHNEGMVNNNVYSNHYFGDESTIIETDGVMKAPNVVKFEVQVIFSATLNNGRPTLTCDYYFQETYKFKPYLFLKSFLDASKTSDMEGVQDGSSSQIILANENANILLLVWVLFCQLYKTREEKYLLDLQRVHGPQFLFLDLCAAFLAQLRVL</sequence>
<dbReference type="SUPFAM" id="SSF103243">
    <property type="entry name" value="KA1-like"/>
    <property type="match status" value="2"/>
</dbReference>
<evidence type="ECO:0000313" key="16">
    <source>
        <dbReference type="EMBL" id="KAH7532680.1"/>
    </source>
</evidence>
<comment type="similarity">
    <text evidence="1">Belongs to the protein kinase superfamily. CAMK Ser/Thr protein kinase family. SNF1 subfamily.</text>
</comment>
<dbReference type="PROSITE" id="PS00107">
    <property type="entry name" value="PROTEIN_KINASE_ATP"/>
    <property type="match status" value="1"/>
</dbReference>
<keyword evidence="8" id="KW-0832">Ubl conjugation</keyword>
<evidence type="ECO:0000256" key="3">
    <source>
        <dbReference type="ARBA" id="ARBA00022527"/>
    </source>
</evidence>
<reference evidence="16" key="1">
    <citation type="journal article" date="2021" name="Front. Plant Sci.">
        <title>Chromosome-Scale Genome Assembly for Chinese Sour Jujube and Insights Into Its Genome Evolution and Domestication Signature.</title>
        <authorList>
            <person name="Shen L.-Y."/>
            <person name="Luo H."/>
            <person name="Wang X.-L."/>
            <person name="Wang X.-M."/>
            <person name="Qiu X.-J."/>
            <person name="Liu H."/>
            <person name="Zhou S.-S."/>
            <person name="Jia K.-H."/>
            <person name="Nie S."/>
            <person name="Bao Y.-T."/>
            <person name="Zhang R.-G."/>
            <person name="Yun Q.-Z."/>
            <person name="Chai Y.-H."/>
            <person name="Lu J.-Y."/>
            <person name="Li Y."/>
            <person name="Zhao S.-W."/>
            <person name="Mao J.-F."/>
            <person name="Jia S.-G."/>
            <person name="Mao Y.-M."/>
        </authorList>
    </citation>
    <scope>NUCLEOTIDE SEQUENCE</scope>
    <source>
        <strain evidence="16">AT0</strain>
        <tissue evidence="16">Leaf</tissue>
    </source>
</reference>
<keyword evidence="7 12" id="KW-0067">ATP-binding</keyword>
<dbReference type="InterPro" id="IPR001772">
    <property type="entry name" value="KA1_dom"/>
</dbReference>
<dbReference type="Gene3D" id="3.30.310.80">
    <property type="entry name" value="Kinase associated domain 1, KA1"/>
    <property type="match status" value="2"/>
</dbReference>
<evidence type="ECO:0000259" key="14">
    <source>
        <dbReference type="PROSITE" id="PS50030"/>
    </source>
</evidence>
<evidence type="ECO:0000256" key="4">
    <source>
        <dbReference type="ARBA" id="ARBA00022679"/>
    </source>
</evidence>
<dbReference type="Proteomes" id="UP000813462">
    <property type="component" value="Unassembled WGS sequence"/>
</dbReference>
<evidence type="ECO:0000256" key="10">
    <source>
        <dbReference type="ARBA" id="ARBA00047899"/>
    </source>
</evidence>
<evidence type="ECO:0000259" key="15">
    <source>
        <dbReference type="PROSITE" id="PS50032"/>
    </source>
</evidence>
<dbReference type="PANTHER" id="PTHR24346">
    <property type="entry name" value="MAP/MICROTUBULE AFFINITY-REGULATING KINASE"/>
    <property type="match status" value="1"/>
</dbReference>
<comment type="catalytic activity">
    <reaction evidence="10">
        <text>L-threonyl-[protein] + ATP = O-phospho-L-threonyl-[protein] + ADP + H(+)</text>
        <dbReference type="Rhea" id="RHEA:46608"/>
        <dbReference type="Rhea" id="RHEA-COMP:11060"/>
        <dbReference type="Rhea" id="RHEA-COMP:11605"/>
        <dbReference type="ChEBI" id="CHEBI:15378"/>
        <dbReference type="ChEBI" id="CHEBI:30013"/>
        <dbReference type="ChEBI" id="CHEBI:30616"/>
        <dbReference type="ChEBI" id="CHEBI:61977"/>
        <dbReference type="ChEBI" id="CHEBI:456216"/>
        <dbReference type="EC" id="2.7.11.1"/>
    </reaction>
</comment>
<dbReference type="InterPro" id="IPR028375">
    <property type="entry name" value="KA1/Ssp2_C"/>
</dbReference>
<dbReference type="GO" id="GO:0042128">
    <property type="term" value="P:nitrate assimilation"/>
    <property type="evidence" value="ECO:0007669"/>
    <property type="project" value="UniProtKB-KW"/>
</dbReference>
<keyword evidence="9" id="KW-0534">Nitrate assimilation</keyword>
<name>A0A978VHW1_ZIZJJ</name>
<keyword evidence="6" id="KW-0418">Kinase</keyword>
<dbReference type="PROSITE" id="PS00108">
    <property type="entry name" value="PROTEIN_KINASE_ST"/>
    <property type="match status" value="1"/>
</dbReference>
<dbReference type="GO" id="GO:0035556">
    <property type="term" value="P:intracellular signal transduction"/>
    <property type="evidence" value="ECO:0007669"/>
    <property type="project" value="TreeGrafter"/>
</dbReference>
<evidence type="ECO:0000256" key="2">
    <source>
        <dbReference type="ARBA" id="ARBA00012513"/>
    </source>
</evidence>
<dbReference type="InterPro" id="IPR017441">
    <property type="entry name" value="Protein_kinase_ATP_BS"/>
</dbReference>
<accession>A0A978VHW1</accession>
<dbReference type="InterPro" id="IPR015940">
    <property type="entry name" value="UBA"/>
</dbReference>
<dbReference type="InterPro" id="IPR008271">
    <property type="entry name" value="Ser/Thr_kinase_AS"/>
</dbReference>
<keyword evidence="5 12" id="KW-0547">Nucleotide-binding</keyword>
<organism evidence="16 17">
    <name type="scientific">Ziziphus jujuba var. spinosa</name>
    <dbReference type="NCBI Taxonomy" id="714518"/>
    <lineage>
        <taxon>Eukaryota</taxon>
        <taxon>Viridiplantae</taxon>
        <taxon>Streptophyta</taxon>
        <taxon>Embryophyta</taxon>
        <taxon>Tracheophyta</taxon>
        <taxon>Spermatophyta</taxon>
        <taxon>Magnoliopsida</taxon>
        <taxon>eudicotyledons</taxon>
        <taxon>Gunneridae</taxon>
        <taxon>Pentapetalae</taxon>
        <taxon>rosids</taxon>
        <taxon>fabids</taxon>
        <taxon>Rosales</taxon>
        <taxon>Rhamnaceae</taxon>
        <taxon>Paliureae</taxon>
        <taxon>Ziziphus</taxon>
    </lineage>
</organism>
<dbReference type="Pfam" id="PF00069">
    <property type="entry name" value="Pkinase"/>
    <property type="match status" value="1"/>
</dbReference>
<proteinExistence type="inferred from homology"/>
<dbReference type="FunFam" id="1.10.510.10:FF:000204">
    <property type="entry name" value="Non-specific serine/threonine protein kinase"/>
    <property type="match status" value="1"/>
</dbReference>
<dbReference type="CDD" id="cd12122">
    <property type="entry name" value="AMPKA_C"/>
    <property type="match status" value="1"/>
</dbReference>
<feature type="domain" description="UBA" evidence="14">
    <location>
        <begin position="294"/>
        <end position="334"/>
    </location>
</feature>
<evidence type="ECO:0000256" key="5">
    <source>
        <dbReference type="ARBA" id="ARBA00022741"/>
    </source>
</evidence>
<dbReference type="EC" id="2.7.11.1" evidence="2"/>
<dbReference type="PROSITE" id="PS50030">
    <property type="entry name" value="UBA"/>
    <property type="match status" value="1"/>
</dbReference>
<keyword evidence="3" id="KW-0723">Serine/threonine-protein kinase</keyword>
<dbReference type="FunFam" id="3.30.310.80:FF:000006">
    <property type="entry name" value="Non-specific serine/threonine protein kinase"/>
    <property type="match status" value="1"/>
</dbReference>
<feature type="domain" description="Protein kinase" evidence="13">
    <location>
        <begin position="26"/>
        <end position="273"/>
    </location>
</feature>
<evidence type="ECO:0000259" key="13">
    <source>
        <dbReference type="PROSITE" id="PS50011"/>
    </source>
</evidence>
<dbReference type="InterPro" id="IPR000719">
    <property type="entry name" value="Prot_kinase_dom"/>
</dbReference>
<evidence type="ECO:0000256" key="8">
    <source>
        <dbReference type="ARBA" id="ARBA00022843"/>
    </source>
</evidence>
<dbReference type="GO" id="GO:0009507">
    <property type="term" value="C:chloroplast"/>
    <property type="evidence" value="ECO:0007669"/>
    <property type="project" value="UniProtKB-ARBA"/>
</dbReference>
<dbReference type="SMART" id="SM00165">
    <property type="entry name" value="UBA"/>
    <property type="match status" value="1"/>
</dbReference>
<dbReference type="GO" id="GO:0004674">
    <property type="term" value="F:protein serine/threonine kinase activity"/>
    <property type="evidence" value="ECO:0007669"/>
    <property type="project" value="UniProtKB-KW"/>
</dbReference>
<evidence type="ECO:0000256" key="11">
    <source>
        <dbReference type="ARBA" id="ARBA00048679"/>
    </source>
</evidence>
<protein>
    <recommendedName>
        <fullName evidence="2">non-specific serine/threonine protein kinase</fullName>
        <ecNumber evidence="2">2.7.11.1</ecNumber>
    </recommendedName>
</protein>
<evidence type="ECO:0000256" key="9">
    <source>
        <dbReference type="ARBA" id="ARBA00023063"/>
    </source>
</evidence>
<dbReference type="InterPro" id="IPR009060">
    <property type="entry name" value="UBA-like_sf"/>
</dbReference>
<dbReference type="EMBL" id="JAEACU010000004">
    <property type="protein sequence ID" value="KAH7532680.1"/>
    <property type="molecule type" value="Genomic_DNA"/>
</dbReference>
<evidence type="ECO:0000256" key="12">
    <source>
        <dbReference type="PROSITE-ProRule" id="PRU10141"/>
    </source>
</evidence>
<evidence type="ECO:0000313" key="17">
    <source>
        <dbReference type="Proteomes" id="UP000813462"/>
    </source>
</evidence>
<dbReference type="SMART" id="SM00220">
    <property type="entry name" value="S_TKc"/>
    <property type="match status" value="1"/>
</dbReference>
<gene>
    <name evidence="16" type="ORF">FEM48_Zijuj04G0047800</name>
</gene>
<feature type="domain" description="KA1" evidence="15">
    <location>
        <begin position="539"/>
        <end position="590"/>
    </location>
</feature>
<comment type="caution">
    <text evidence="16">The sequence shown here is derived from an EMBL/GenBank/DDBJ whole genome shotgun (WGS) entry which is preliminary data.</text>
</comment>
<dbReference type="Pfam" id="PF02149">
    <property type="entry name" value="KA1"/>
    <property type="match status" value="1"/>
</dbReference>
<dbReference type="SUPFAM" id="SSF56112">
    <property type="entry name" value="Protein kinase-like (PK-like)"/>
    <property type="match status" value="1"/>
</dbReference>
<feature type="binding site" evidence="12">
    <location>
        <position position="55"/>
    </location>
    <ligand>
        <name>ATP</name>
        <dbReference type="ChEBI" id="CHEBI:30616"/>
    </ligand>
</feature>
<evidence type="ECO:0000256" key="7">
    <source>
        <dbReference type="ARBA" id="ARBA00022840"/>
    </source>
</evidence>